<accession>A0A1Q3AFE4</accession>
<comment type="caution">
    <text evidence="2">The sequence shown here is derived from an EMBL/GenBank/DDBJ whole genome shotgun (WGS) entry which is preliminary data.</text>
</comment>
<dbReference type="InterPro" id="IPR036249">
    <property type="entry name" value="Thioredoxin-like_sf"/>
</dbReference>
<dbReference type="EMBL" id="BDGX01000039">
    <property type="protein sequence ID" value="GAV54486.1"/>
    <property type="molecule type" value="Genomic_DNA"/>
</dbReference>
<dbReference type="Gene3D" id="3.40.30.10">
    <property type="entry name" value="Glutaredoxin"/>
    <property type="match status" value="1"/>
</dbReference>
<feature type="compositionally biased region" description="Basic and acidic residues" evidence="1">
    <location>
        <begin position="252"/>
        <end position="280"/>
    </location>
</feature>
<proteinExistence type="predicted"/>
<feature type="compositionally biased region" description="Basic and acidic residues" evidence="1">
    <location>
        <begin position="426"/>
        <end position="442"/>
    </location>
</feature>
<feature type="compositionally biased region" description="Polar residues" evidence="1">
    <location>
        <begin position="567"/>
        <end position="582"/>
    </location>
</feature>
<feature type="compositionally biased region" description="Basic and acidic residues" evidence="1">
    <location>
        <begin position="399"/>
        <end position="419"/>
    </location>
</feature>
<feature type="compositionally biased region" description="Basic and acidic residues" evidence="1">
    <location>
        <begin position="829"/>
        <end position="843"/>
    </location>
</feature>
<feature type="compositionally biased region" description="Basic and acidic residues" evidence="1">
    <location>
        <begin position="586"/>
        <end position="624"/>
    </location>
</feature>
<feature type="compositionally biased region" description="Polar residues" evidence="1">
    <location>
        <begin position="670"/>
        <end position="694"/>
    </location>
</feature>
<feature type="compositionally biased region" description="Polar residues" evidence="1">
    <location>
        <begin position="817"/>
        <end position="828"/>
    </location>
</feature>
<feature type="compositionally biased region" description="Basic and acidic residues" evidence="1">
    <location>
        <begin position="292"/>
        <end position="390"/>
    </location>
</feature>
<evidence type="ECO:0000256" key="1">
    <source>
        <dbReference type="SAM" id="MobiDB-lite"/>
    </source>
</evidence>
<feature type="compositionally biased region" description="Basic and acidic residues" evidence="1">
    <location>
        <begin position="660"/>
        <end position="669"/>
    </location>
</feature>
<feature type="compositionally biased region" description="Polar residues" evidence="1">
    <location>
        <begin position="190"/>
        <end position="212"/>
    </location>
</feature>
<feature type="compositionally biased region" description="Polar residues" evidence="1">
    <location>
        <begin position="724"/>
        <end position="738"/>
    </location>
</feature>
<reference evidence="2 3" key="1">
    <citation type="submission" date="2016-08" db="EMBL/GenBank/DDBJ databases">
        <title>Draft genome sequence of allopolyploid Zygosaccharomyces rouxii.</title>
        <authorList>
            <person name="Watanabe J."/>
            <person name="Uehara K."/>
            <person name="Mogi Y."/>
            <person name="Tsukioka Y."/>
        </authorList>
    </citation>
    <scope>NUCLEOTIDE SEQUENCE [LARGE SCALE GENOMIC DNA]</scope>
    <source>
        <strain evidence="2 3">NBRC 110957</strain>
    </source>
</reference>
<feature type="compositionally biased region" description="Basic and acidic residues" evidence="1">
    <location>
        <begin position="151"/>
        <end position="170"/>
    </location>
</feature>
<feature type="region of interest" description="Disordered" evidence="1">
    <location>
        <begin position="18"/>
        <end position="83"/>
    </location>
</feature>
<feature type="compositionally biased region" description="Basic and acidic residues" evidence="1">
    <location>
        <begin position="452"/>
        <end position="513"/>
    </location>
</feature>
<feature type="compositionally biased region" description="Polar residues" evidence="1">
    <location>
        <begin position="51"/>
        <end position="66"/>
    </location>
</feature>
<dbReference type="AlphaFoldDB" id="A0A1Q3AFE4"/>
<evidence type="ECO:0000313" key="3">
    <source>
        <dbReference type="Proteomes" id="UP000187013"/>
    </source>
</evidence>
<feature type="compositionally biased region" description="Basic and acidic residues" evidence="1">
    <location>
        <begin position="532"/>
        <end position="552"/>
    </location>
</feature>
<sequence>MNMFKRLKDLTHHRFQRMQSRMNTRRMKRGIFETGNSELEQTRATKEDSNSDNYSGHTATESQLKMNDQEAISASKRSSARRSQVLDLDSIMVGIEEYLNNDDSDHEQIMDGHRDSRDPTDVPVNIVDGELCEKGRNVIDLTGEDEDNDKDTDKDKGKGKDDGEKRNDEKSIDDETLPTTQELLIENKDSLNQFSASSNLSGETPVSTQNHVVDSETKSLTSREDEPTKDQESHMPASTQGVQKGSNTPSEKSAHVQNDQRGHDLPSTEVEEPVRERLASDETEPAAVVEPTKIKERAAKSTEPIEDKVELTKDVEGAAKSTEPIEDKVELTKGADGEVKVHEKAPKISKQAEDKLKPVEDAEGENKQQQHVSKDAKPTEDNAKPVEGSEKAPTVSKTTGDKVESTGNTEKENKQHDEAFTIAKTTADEVRLTGSVEKENTQHEQAPTVAKSTEDKVESTGNTEKENKQHDEAPTSGKPVEHKIESIKGTEKENKQHEESPTIGKPTEDKVEPIEGTDSEQTKKASTIAKSTENKVEPIEGTEKENKQHEETPTIGKPAESKAEQGKQLQSTSDISVENPSSRYIEPSKDRDIDSAKKNPEGDLRESHVHPSENSEILHTEKTLENSAEQHAPQSGLEPAEEKEPSSTAGQLDKSIPKGSRTENRKSDEPPSNTLNYQQSLISDANVRGSNSEATADGPKADENTDKYGYKYGDKYEPDVRSDLSGQIPSAIEQTTEGQGHHEGTSIPRNAYASDSACITEGAVVGSDREGNTILPIEGTKGGTGISIKEETGADAGCVPIANDSDGTDDSDLHSKGASQSPLCTNNENADKPAKNHEARTDSETGNTNQGKNESKDRQENYEEPNTIVKSEQEHQEKQPQSPREINLDAADTSDTTQATLPSQKERQQQEQPVSRSGVADTFPTAETNNLPPQNPPQTDSFDAETEAILRGLDNPEELLRDLESERRKEPVYIFTSLAGGGFHIIPRTNRLATILQANRIEFSYRDLGTDPQARNLWKAHASGKQLPGLVRGSDVVGNWQDVEDANEEYRLEQLLYSV</sequence>
<organism evidence="2 3">
    <name type="scientific">Zygosaccharomyces rouxii</name>
    <dbReference type="NCBI Taxonomy" id="4956"/>
    <lineage>
        <taxon>Eukaryota</taxon>
        <taxon>Fungi</taxon>
        <taxon>Dikarya</taxon>
        <taxon>Ascomycota</taxon>
        <taxon>Saccharomycotina</taxon>
        <taxon>Saccharomycetes</taxon>
        <taxon>Saccharomycetales</taxon>
        <taxon>Saccharomycetaceae</taxon>
        <taxon>Zygosaccharomyces</taxon>
    </lineage>
</organism>
<feature type="compositionally biased region" description="Low complexity" evidence="1">
    <location>
        <begin position="71"/>
        <end position="83"/>
    </location>
</feature>
<protein>
    <submittedName>
        <fullName evidence="2">Uncharacterized protein</fullName>
    </submittedName>
</protein>
<feature type="compositionally biased region" description="Basic and acidic residues" evidence="1">
    <location>
        <begin position="40"/>
        <end position="49"/>
    </location>
</feature>
<gene>
    <name evidence="2" type="ORF">ZYGR_0AM00240</name>
</gene>
<feature type="compositionally biased region" description="Low complexity" evidence="1">
    <location>
        <begin position="889"/>
        <end position="900"/>
    </location>
</feature>
<dbReference type="SUPFAM" id="SSF52833">
    <property type="entry name" value="Thioredoxin-like"/>
    <property type="match status" value="1"/>
</dbReference>
<feature type="compositionally biased region" description="Basic and acidic residues" evidence="1">
    <location>
        <begin position="213"/>
        <end position="233"/>
    </location>
</feature>
<evidence type="ECO:0000313" key="2">
    <source>
        <dbReference type="EMBL" id="GAV54486.1"/>
    </source>
</evidence>
<feature type="compositionally biased region" description="Polar residues" evidence="1">
    <location>
        <begin position="236"/>
        <end position="251"/>
    </location>
</feature>
<feature type="region of interest" description="Disordered" evidence="1">
    <location>
        <begin position="102"/>
        <end position="941"/>
    </location>
</feature>
<feature type="compositionally biased region" description="Basic and acidic residues" evidence="1">
    <location>
        <begin position="106"/>
        <end position="120"/>
    </location>
</feature>
<feature type="compositionally biased region" description="Basic and acidic residues" evidence="1">
    <location>
        <begin position="699"/>
        <end position="722"/>
    </location>
</feature>
<dbReference type="Proteomes" id="UP000187013">
    <property type="component" value="Unassembled WGS sequence"/>
</dbReference>
<dbReference type="PROSITE" id="PS51354">
    <property type="entry name" value="GLUTAREDOXIN_2"/>
    <property type="match status" value="1"/>
</dbReference>
<name>A0A1Q3AFE4_ZYGRO</name>
<dbReference type="OrthoDB" id="9932926at2759"/>